<dbReference type="InterPro" id="IPR017039">
    <property type="entry name" value="Virul_fac_BrkB"/>
</dbReference>
<dbReference type="GO" id="GO:0005886">
    <property type="term" value="C:plasma membrane"/>
    <property type="evidence" value="ECO:0007669"/>
    <property type="project" value="UniProtKB-SubCell"/>
</dbReference>
<comment type="caution">
    <text evidence="7">The sequence shown here is derived from an EMBL/GenBank/DDBJ whole genome shotgun (WGS) entry which is preliminary data.</text>
</comment>
<keyword evidence="5 6" id="KW-0472">Membrane</keyword>
<dbReference type="Pfam" id="PF03631">
    <property type="entry name" value="Virul_fac_BrkB"/>
    <property type="match status" value="1"/>
</dbReference>
<feature type="transmembrane region" description="Helical" evidence="6">
    <location>
        <begin position="262"/>
        <end position="286"/>
    </location>
</feature>
<feature type="transmembrane region" description="Helical" evidence="6">
    <location>
        <begin position="145"/>
        <end position="164"/>
    </location>
</feature>
<dbReference type="PIRSF" id="PIRSF035875">
    <property type="entry name" value="RNase_BN"/>
    <property type="match status" value="1"/>
</dbReference>
<comment type="subcellular location">
    <subcellularLocation>
        <location evidence="1">Cell membrane</location>
        <topology evidence="1">Multi-pass membrane protein</topology>
    </subcellularLocation>
</comment>
<dbReference type="RefSeq" id="WP_062422128.1">
    <property type="nucleotide sequence ID" value="NZ_BBYA01000010.1"/>
</dbReference>
<evidence type="ECO:0000256" key="4">
    <source>
        <dbReference type="ARBA" id="ARBA00022989"/>
    </source>
</evidence>
<feature type="transmembrane region" description="Helical" evidence="6">
    <location>
        <begin position="105"/>
        <end position="125"/>
    </location>
</feature>
<organism evidence="7 8">
    <name type="scientific">Leptolinea tardivitalis</name>
    <dbReference type="NCBI Taxonomy" id="229920"/>
    <lineage>
        <taxon>Bacteria</taxon>
        <taxon>Bacillati</taxon>
        <taxon>Chloroflexota</taxon>
        <taxon>Anaerolineae</taxon>
        <taxon>Anaerolineales</taxon>
        <taxon>Anaerolineaceae</taxon>
        <taxon>Leptolinea</taxon>
    </lineage>
</organism>
<reference evidence="7 8" key="1">
    <citation type="submission" date="2015-07" db="EMBL/GenBank/DDBJ databases">
        <title>Genome sequence of Leptolinea tardivitalis DSM 16556.</title>
        <authorList>
            <person name="Hemp J."/>
            <person name="Ward L.M."/>
            <person name="Pace L.A."/>
            <person name="Fischer W.W."/>
        </authorList>
    </citation>
    <scope>NUCLEOTIDE SEQUENCE [LARGE SCALE GENOMIC DNA]</scope>
    <source>
        <strain evidence="7 8">YMTK-2</strain>
    </source>
</reference>
<evidence type="ECO:0000256" key="6">
    <source>
        <dbReference type="SAM" id="Phobius"/>
    </source>
</evidence>
<dbReference type="STRING" id="229920.ADM99_13915"/>
<protein>
    <submittedName>
        <fullName evidence="7">Uncharacterized protein</fullName>
    </submittedName>
</protein>
<evidence type="ECO:0000256" key="5">
    <source>
        <dbReference type="ARBA" id="ARBA00023136"/>
    </source>
</evidence>
<evidence type="ECO:0000256" key="1">
    <source>
        <dbReference type="ARBA" id="ARBA00004651"/>
    </source>
</evidence>
<dbReference type="PANTHER" id="PTHR30213:SF0">
    <property type="entry name" value="UPF0761 MEMBRANE PROTEIN YIHY"/>
    <property type="match status" value="1"/>
</dbReference>
<sequence length="306" mass="34806">MTFLKLMGDWYKRTNRLLGGRLDIPGNTISTFTKTRAPQAAASLAYYAIFSLFPLLLLLIVGGSYFLDSQQVYDNVLRFFREAIPISQEWIEEILQQVLATRGRVGIISLLTLLWSASGFFSNLVYNIDLAWPDIRQRNYLEKRLIGVGMIVAFTVLLVISMLFESVANLIPIEEIYQTSFADLDLFRLFSSLLSFVTSFLLFLALYYWVPNTNLPFGASFWGAIVSSVAWKVVTEVFNWYIRSGFGNFKLVYGSLGTIISFLLLIYLASLIILFGAHLCAAIDHWEKMRTRKRSKRKPELPPGVG</sequence>
<feature type="transmembrane region" description="Helical" evidence="6">
    <location>
        <begin position="221"/>
        <end position="242"/>
    </location>
</feature>
<dbReference type="EMBL" id="LGCK01000014">
    <property type="protein sequence ID" value="KPL70264.1"/>
    <property type="molecule type" value="Genomic_DNA"/>
</dbReference>
<keyword evidence="3 6" id="KW-0812">Transmembrane</keyword>
<feature type="transmembrane region" description="Helical" evidence="6">
    <location>
        <begin position="44"/>
        <end position="67"/>
    </location>
</feature>
<evidence type="ECO:0000313" key="7">
    <source>
        <dbReference type="EMBL" id="KPL70264.1"/>
    </source>
</evidence>
<accession>A0A0P6XGP6</accession>
<feature type="transmembrane region" description="Helical" evidence="6">
    <location>
        <begin position="189"/>
        <end position="209"/>
    </location>
</feature>
<dbReference type="Proteomes" id="UP000050430">
    <property type="component" value="Unassembled WGS sequence"/>
</dbReference>
<evidence type="ECO:0000313" key="8">
    <source>
        <dbReference type="Proteomes" id="UP000050430"/>
    </source>
</evidence>
<keyword evidence="4 6" id="KW-1133">Transmembrane helix</keyword>
<keyword evidence="2" id="KW-1003">Cell membrane</keyword>
<proteinExistence type="predicted"/>
<dbReference type="NCBIfam" id="TIGR00765">
    <property type="entry name" value="yihY_not_rbn"/>
    <property type="match status" value="1"/>
</dbReference>
<evidence type="ECO:0000256" key="3">
    <source>
        <dbReference type="ARBA" id="ARBA00022692"/>
    </source>
</evidence>
<keyword evidence="8" id="KW-1185">Reference proteome</keyword>
<name>A0A0P6XGP6_9CHLR</name>
<dbReference type="AlphaFoldDB" id="A0A0P6XGP6"/>
<dbReference type="OrthoDB" id="163869at2"/>
<gene>
    <name evidence="7" type="ORF">ADM99_13915</name>
</gene>
<dbReference type="PANTHER" id="PTHR30213">
    <property type="entry name" value="INNER MEMBRANE PROTEIN YHJD"/>
    <property type="match status" value="1"/>
</dbReference>
<evidence type="ECO:0000256" key="2">
    <source>
        <dbReference type="ARBA" id="ARBA00022475"/>
    </source>
</evidence>